<feature type="domain" description="Thioredoxin" evidence="2">
    <location>
        <begin position="23"/>
        <end position="162"/>
    </location>
</feature>
<dbReference type="PROSITE" id="PS51352">
    <property type="entry name" value="THIOREDOXIN_2"/>
    <property type="match status" value="1"/>
</dbReference>
<dbReference type="InterPro" id="IPR050553">
    <property type="entry name" value="Thioredoxin_ResA/DsbE_sf"/>
</dbReference>
<dbReference type="GO" id="GO:0016491">
    <property type="term" value="F:oxidoreductase activity"/>
    <property type="evidence" value="ECO:0007669"/>
    <property type="project" value="InterPro"/>
</dbReference>
<dbReference type="GO" id="GO:0016209">
    <property type="term" value="F:antioxidant activity"/>
    <property type="evidence" value="ECO:0007669"/>
    <property type="project" value="InterPro"/>
</dbReference>
<name>E3T6K0_9BACT</name>
<accession>E3T6K0</accession>
<dbReference type="EMBL" id="GU260705">
    <property type="protein sequence ID" value="ADC35944.1"/>
    <property type="molecule type" value="Genomic_DNA"/>
</dbReference>
<dbReference type="AlphaFoldDB" id="E3T6K0"/>
<reference evidence="3" key="1">
    <citation type="submission" date="2009-12" db="EMBL/GenBank/DDBJ databases">
        <authorList>
            <person name="Kielak A."/>
            <person name="van Veen J.A."/>
            <person name="Kowalchuk G.A."/>
        </authorList>
    </citation>
    <scope>NUCLEOTIDE SEQUENCE</scope>
</reference>
<feature type="signal peptide" evidence="1">
    <location>
        <begin position="1"/>
        <end position="20"/>
    </location>
</feature>
<dbReference type="InterPro" id="IPR000866">
    <property type="entry name" value="AhpC/TSA"/>
</dbReference>
<dbReference type="PANTHER" id="PTHR42852">
    <property type="entry name" value="THIOL:DISULFIDE INTERCHANGE PROTEIN DSBE"/>
    <property type="match status" value="1"/>
</dbReference>
<dbReference type="SUPFAM" id="SSF52833">
    <property type="entry name" value="Thioredoxin-like"/>
    <property type="match status" value="1"/>
</dbReference>
<feature type="chain" id="PRO_5003182189" evidence="1">
    <location>
        <begin position="21"/>
        <end position="162"/>
    </location>
</feature>
<dbReference type="CDD" id="cd02966">
    <property type="entry name" value="TlpA_like_family"/>
    <property type="match status" value="1"/>
</dbReference>
<evidence type="ECO:0000259" key="2">
    <source>
        <dbReference type="PROSITE" id="PS51352"/>
    </source>
</evidence>
<dbReference type="Pfam" id="PF00578">
    <property type="entry name" value="AhpC-TSA"/>
    <property type="match status" value="1"/>
</dbReference>
<keyword evidence="1" id="KW-0732">Signal</keyword>
<dbReference type="InterPro" id="IPR036249">
    <property type="entry name" value="Thioredoxin-like_sf"/>
</dbReference>
<evidence type="ECO:0000313" key="3">
    <source>
        <dbReference type="EMBL" id="ADC35944.1"/>
    </source>
</evidence>
<dbReference type="Gene3D" id="3.40.30.10">
    <property type="entry name" value="Glutaredoxin"/>
    <property type="match status" value="1"/>
</dbReference>
<dbReference type="PANTHER" id="PTHR42852:SF18">
    <property type="entry name" value="CHROMOSOME UNDETERMINED SCAFFOLD_47, WHOLE GENOME SHOTGUN SEQUENCE"/>
    <property type="match status" value="1"/>
</dbReference>
<proteinExistence type="predicted"/>
<dbReference type="InterPro" id="IPR013766">
    <property type="entry name" value="Thioredoxin_domain"/>
</dbReference>
<dbReference type="PROSITE" id="PS00194">
    <property type="entry name" value="THIOREDOXIN_1"/>
    <property type="match status" value="1"/>
</dbReference>
<organism evidence="3">
    <name type="scientific">uncultured bacterium 70</name>
    <dbReference type="NCBI Taxonomy" id="698392"/>
    <lineage>
        <taxon>Bacteria</taxon>
        <taxon>environmental samples</taxon>
    </lineage>
</organism>
<reference evidence="3" key="2">
    <citation type="journal article" date="2010" name="Appl. Environ. Microbiol.">
        <title>Comparative analysis of acidobacterial genomic fragments from terrestrial and aquatic metagenomic libraries, with emphasis on acidobacteria subdivision 6.</title>
        <authorList>
            <person name="Kielak A.M."/>
            <person name="van Veen J.A."/>
            <person name="Kowalchuk G.A."/>
        </authorList>
    </citation>
    <scope>NUCLEOTIDE SEQUENCE</scope>
</reference>
<dbReference type="InterPro" id="IPR017937">
    <property type="entry name" value="Thioredoxin_CS"/>
</dbReference>
<sequence length="162" mass="17684">MRVVAAALIVGSLVAGPASAQKSETKQAKLSFSFKDLTGKTVSLSNFKGKVILLDFWATWCVPCKQEIPGFIDLQKKYGDRGLQIIGLSVDDSLNMAKEYATKMKMNYPVLLAEGKEDVLKAYDPIPSIPVSIVIDRGGRIVSRHLGIAAMDVFEKEIVPLL</sequence>
<protein>
    <submittedName>
        <fullName evidence="3">Thioredoxin-like protein</fullName>
    </submittedName>
</protein>
<evidence type="ECO:0000256" key="1">
    <source>
        <dbReference type="SAM" id="SignalP"/>
    </source>
</evidence>